<dbReference type="NCBIfam" id="TIGR04183">
    <property type="entry name" value="Por_Secre_tail"/>
    <property type="match status" value="1"/>
</dbReference>
<proteinExistence type="predicted"/>
<reference evidence="1" key="1">
    <citation type="journal article" date="2020" name="mSystems">
        <title>Genome- and Community-Level Interaction Insights into Carbon Utilization and Element Cycling Functions of Hydrothermarchaeota in Hydrothermal Sediment.</title>
        <authorList>
            <person name="Zhou Z."/>
            <person name="Liu Y."/>
            <person name="Xu W."/>
            <person name="Pan J."/>
            <person name="Luo Z.H."/>
            <person name="Li M."/>
        </authorList>
    </citation>
    <scope>NUCLEOTIDE SEQUENCE [LARGE SCALE GENOMIC DNA]</scope>
    <source>
        <strain evidence="1">SpSt-258</strain>
    </source>
</reference>
<sequence>MKKLIVVFFVLLIAFAEWQQREELTLPKGIQISDIKVSIDGSVWVLTKSSLSQVDFAKKSLNLFSEIKEGKLFAVCGENFFIIDNTNKLSILSSEGEISGFSLNLINPIQIEALKLGRKTLLVISEPNRIILTDGNEIINNLITNVEKFSIPARLDENAETNIYVMNNNQVYAWTGRELKNPSGFKNRLFYSASEKILDFATGIDGKNYILFKDSILVLKQNGEREDKILIENNSPDLRIYVYPGDNSLLLFNRYEKTLKILSHPRLQNSEIMILNKNRPNPVDNYTEFEFTLNEPMYITFTIYNLIGKPVKVLASGFYNKGTHTIPWYADDEKGMLVPNGVYFYRLEAKKGVLIKQLIVLR</sequence>
<dbReference type="Gene3D" id="2.60.40.4070">
    <property type="match status" value="1"/>
</dbReference>
<dbReference type="AlphaFoldDB" id="A0A7V0Z7P2"/>
<dbReference type="InterPro" id="IPR026444">
    <property type="entry name" value="Secre_tail"/>
</dbReference>
<gene>
    <name evidence="1" type="ORF">ENP86_11695</name>
</gene>
<accession>A0A7V0Z7P2</accession>
<organism evidence="1">
    <name type="scientific">candidate division WOR-3 bacterium</name>
    <dbReference type="NCBI Taxonomy" id="2052148"/>
    <lineage>
        <taxon>Bacteria</taxon>
        <taxon>Bacteria division WOR-3</taxon>
    </lineage>
</organism>
<protein>
    <submittedName>
        <fullName evidence="1">T9SS type A sorting domain-containing protein</fullName>
    </submittedName>
</protein>
<comment type="caution">
    <text evidence="1">The sequence shown here is derived from an EMBL/GenBank/DDBJ whole genome shotgun (WGS) entry which is preliminary data.</text>
</comment>
<dbReference type="EMBL" id="DSKY01000022">
    <property type="protein sequence ID" value="HDY60186.1"/>
    <property type="molecule type" value="Genomic_DNA"/>
</dbReference>
<evidence type="ECO:0000313" key="1">
    <source>
        <dbReference type="EMBL" id="HDY60186.1"/>
    </source>
</evidence>
<name>A0A7V0Z7P2_UNCW3</name>